<feature type="transmembrane region" description="Helical" evidence="6">
    <location>
        <begin position="161"/>
        <end position="184"/>
    </location>
</feature>
<comment type="subcellular location">
    <subcellularLocation>
        <location evidence="1">Membrane</location>
        <topology evidence="1">Multi-pass membrane protein</topology>
    </subcellularLocation>
</comment>
<feature type="region of interest" description="Disordered" evidence="5">
    <location>
        <begin position="1"/>
        <end position="40"/>
    </location>
</feature>
<organism evidence="8 9">
    <name type="scientific">Ectocarpus siliculosus</name>
    <name type="common">Brown alga</name>
    <name type="synonym">Conferva siliculosa</name>
    <dbReference type="NCBI Taxonomy" id="2880"/>
    <lineage>
        <taxon>Eukaryota</taxon>
        <taxon>Sar</taxon>
        <taxon>Stramenopiles</taxon>
        <taxon>Ochrophyta</taxon>
        <taxon>PX clade</taxon>
        <taxon>Phaeophyceae</taxon>
        <taxon>Ectocarpales</taxon>
        <taxon>Ectocarpaceae</taxon>
        <taxon>Ectocarpus</taxon>
    </lineage>
</organism>
<evidence type="ECO:0000256" key="3">
    <source>
        <dbReference type="ARBA" id="ARBA00022989"/>
    </source>
</evidence>
<feature type="transmembrane region" description="Helical" evidence="6">
    <location>
        <begin position="337"/>
        <end position="358"/>
    </location>
</feature>
<feature type="domain" description="Amino acid transporter transmembrane" evidence="7">
    <location>
        <begin position="79"/>
        <end position="458"/>
    </location>
</feature>
<dbReference type="AlphaFoldDB" id="D7G3Q2"/>
<keyword evidence="4 6" id="KW-0472">Membrane</keyword>
<keyword evidence="2 6" id="KW-0812">Transmembrane</keyword>
<feature type="transmembrane region" description="Helical" evidence="6">
    <location>
        <begin position="190"/>
        <end position="213"/>
    </location>
</feature>
<protein>
    <recommendedName>
        <fullName evidence="7">Amino acid transporter transmembrane domain-containing protein</fullName>
    </recommendedName>
</protein>
<evidence type="ECO:0000256" key="1">
    <source>
        <dbReference type="ARBA" id="ARBA00004141"/>
    </source>
</evidence>
<feature type="transmembrane region" description="Helical" evidence="6">
    <location>
        <begin position="84"/>
        <end position="103"/>
    </location>
</feature>
<dbReference type="GO" id="GO:0005774">
    <property type="term" value="C:vacuolar membrane"/>
    <property type="evidence" value="ECO:0007669"/>
    <property type="project" value="TreeGrafter"/>
</dbReference>
<dbReference type="OrthoDB" id="1684102at2759"/>
<feature type="transmembrane region" description="Helical" evidence="6">
    <location>
        <begin position="405"/>
        <end position="424"/>
    </location>
</feature>
<proteinExistence type="predicted"/>
<dbReference type="GO" id="GO:0015179">
    <property type="term" value="F:L-amino acid transmembrane transporter activity"/>
    <property type="evidence" value="ECO:0007669"/>
    <property type="project" value="TreeGrafter"/>
</dbReference>
<keyword evidence="9" id="KW-1185">Reference proteome</keyword>
<dbReference type="eggNOG" id="KOG1304">
    <property type="taxonomic scope" value="Eukaryota"/>
</dbReference>
<feature type="transmembrane region" description="Helical" evidence="6">
    <location>
        <begin position="220"/>
        <end position="240"/>
    </location>
</feature>
<dbReference type="PANTHER" id="PTHR22950:SF349">
    <property type="entry name" value="AMINO ACID TRANSPORTER TRANSMEMBRANE DOMAIN-CONTAINING PROTEIN"/>
    <property type="match status" value="1"/>
</dbReference>
<dbReference type="Proteomes" id="UP000002630">
    <property type="component" value="Unassembled WGS sequence"/>
</dbReference>
<feature type="transmembrane region" description="Helical" evidence="6">
    <location>
        <begin position="294"/>
        <end position="317"/>
    </location>
</feature>
<evidence type="ECO:0000256" key="6">
    <source>
        <dbReference type="SAM" id="Phobius"/>
    </source>
</evidence>
<keyword evidence="3 6" id="KW-1133">Transmembrane helix</keyword>
<feature type="transmembrane region" description="Helical" evidence="6">
    <location>
        <begin position="260"/>
        <end position="282"/>
    </location>
</feature>
<evidence type="ECO:0000256" key="5">
    <source>
        <dbReference type="SAM" id="MobiDB-lite"/>
    </source>
</evidence>
<sequence>MLGRGGGGRVESEDGHADSPVGIELKGIEDRQGSSSRNGGFSLVASSDDDVEQLVGAGGDAVNGGKRAGGDDPRLHLSSDRRTFVNLLISFVGAGVLGIPFAFRQGGLLLSTGVLSMVGVVCTYCMWMLVRCKYRVIALRGKDEPGPVKYPDICEEALGRWGLVAVEGALVASQSGFATAYLVFIARNLYALFSFQKAPVIFLCVPGLVLMCLIKHLKYLAPFSLIAEVVNLTGLAVVFFDDAEFMDINHESISMAHWKALPFVFGVAVYCFEGIGMAIPIEDAMVNRERFTPILSWVMVIYTVLCVLSGGLGYMAFGDETEDIILLNIGSTASTLVVKLSFCVGLYFTFPLMMVPVWEVLECKWLRQHHSPSYGRDRNVLRAAVVFTTGLVACVVPNFGLFVSLVGSTCCALLAFILPTLCYAKLEKDAGFPLSPGRKLLHNFILAAGVFAMISGTLDTLHRIALEYTKGNEST</sequence>
<dbReference type="STRING" id="2880.D7G3Q2"/>
<dbReference type="EMBL" id="FN649760">
    <property type="protein sequence ID" value="CBJ33579.1"/>
    <property type="molecule type" value="Genomic_DNA"/>
</dbReference>
<reference evidence="8 9" key="1">
    <citation type="journal article" date="2010" name="Nature">
        <title>The Ectocarpus genome and the independent evolution of multicellularity in brown algae.</title>
        <authorList>
            <person name="Cock J.M."/>
            <person name="Sterck L."/>
            <person name="Rouze P."/>
            <person name="Scornet D."/>
            <person name="Allen A.E."/>
            <person name="Amoutzias G."/>
            <person name="Anthouard V."/>
            <person name="Artiguenave F."/>
            <person name="Aury J.M."/>
            <person name="Badger J.H."/>
            <person name="Beszteri B."/>
            <person name="Billiau K."/>
            <person name="Bonnet E."/>
            <person name="Bothwell J.H."/>
            <person name="Bowler C."/>
            <person name="Boyen C."/>
            <person name="Brownlee C."/>
            <person name="Carrano C.J."/>
            <person name="Charrier B."/>
            <person name="Cho G.Y."/>
            <person name="Coelho S.M."/>
            <person name="Collen J."/>
            <person name="Corre E."/>
            <person name="Da Silva C."/>
            <person name="Delage L."/>
            <person name="Delaroque N."/>
            <person name="Dittami S.M."/>
            <person name="Doulbeau S."/>
            <person name="Elias M."/>
            <person name="Farnham G."/>
            <person name="Gachon C.M."/>
            <person name="Gschloessl B."/>
            <person name="Heesch S."/>
            <person name="Jabbari K."/>
            <person name="Jubin C."/>
            <person name="Kawai H."/>
            <person name="Kimura K."/>
            <person name="Kloareg B."/>
            <person name="Kupper F.C."/>
            <person name="Lang D."/>
            <person name="Le Bail A."/>
            <person name="Leblanc C."/>
            <person name="Lerouge P."/>
            <person name="Lohr M."/>
            <person name="Lopez P.J."/>
            <person name="Martens C."/>
            <person name="Maumus F."/>
            <person name="Michel G."/>
            <person name="Miranda-Saavedra D."/>
            <person name="Morales J."/>
            <person name="Moreau H."/>
            <person name="Motomura T."/>
            <person name="Nagasato C."/>
            <person name="Napoli C.A."/>
            <person name="Nelson D.R."/>
            <person name="Nyvall-Collen P."/>
            <person name="Peters A.F."/>
            <person name="Pommier C."/>
            <person name="Potin P."/>
            <person name="Poulain J."/>
            <person name="Quesneville H."/>
            <person name="Read B."/>
            <person name="Rensing S.A."/>
            <person name="Ritter A."/>
            <person name="Rousvoal S."/>
            <person name="Samanta M."/>
            <person name="Samson G."/>
            <person name="Schroeder D.C."/>
            <person name="Segurens B."/>
            <person name="Strittmatter M."/>
            <person name="Tonon T."/>
            <person name="Tregear J.W."/>
            <person name="Valentin K."/>
            <person name="von Dassow P."/>
            <person name="Yamagishi T."/>
            <person name="Van de Peer Y."/>
            <person name="Wincker P."/>
        </authorList>
    </citation>
    <scope>NUCLEOTIDE SEQUENCE [LARGE SCALE GENOMIC DNA]</scope>
    <source>
        <strain evidence="9">Ec32 / CCAP1310/4</strain>
    </source>
</reference>
<evidence type="ECO:0000256" key="4">
    <source>
        <dbReference type="ARBA" id="ARBA00023136"/>
    </source>
</evidence>
<evidence type="ECO:0000313" key="8">
    <source>
        <dbReference type="EMBL" id="CBJ33579.1"/>
    </source>
</evidence>
<gene>
    <name evidence="8" type="ORF">Esi_0519_0007</name>
</gene>
<feature type="transmembrane region" description="Helical" evidence="6">
    <location>
        <begin position="444"/>
        <end position="465"/>
    </location>
</feature>
<feature type="transmembrane region" description="Helical" evidence="6">
    <location>
        <begin position="109"/>
        <end position="130"/>
    </location>
</feature>
<evidence type="ECO:0000313" key="9">
    <source>
        <dbReference type="Proteomes" id="UP000002630"/>
    </source>
</evidence>
<evidence type="ECO:0000256" key="2">
    <source>
        <dbReference type="ARBA" id="ARBA00022692"/>
    </source>
</evidence>
<dbReference type="InParanoid" id="D7G3Q2"/>
<accession>D7G3Q2</accession>
<evidence type="ECO:0000259" key="7">
    <source>
        <dbReference type="Pfam" id="PF01490"/>
    </source>
</evidence>
<dbReference type="Pfam" id="PF01490">
    <property type="entry name" value="Aa_trans"/>
    <property type="match status" value="1"/>
</dbReference>
<dbReference type="PANTHER" id="PTHR22950">
    <property type="entry name" value="AMINO ACID TRANSPORTER"/>
    <property type="match status" value="1"/>
</dbReference>
<feature type="transmembrane region" description="Helical" evidence="6">
    <location>
        <begin position="379"/>
        <end position="399"/>
    </location>
</feature>
<name>D7G3Q2_ECTSI</name>
<dbReference type="InterPro" id="IPR013057">
    <property type="entry name" value="AA_transpt_TM"/>
</dbReference>